<feature type="domain" description="Polysaccharide chain length determinant N-terminal" evidence="9">
    <location>
        <begin position="3"/>
        <end position="91"/>
    </location>
</feature>
<evidence type="ECO:0000313" key="11">
    <source>
        <dbReference type="Proteomes" id="UP000243650"/>
    </source>
</evidence>
<dbReference type="PANTHER" id="PTHR32309:SF13">
    <property type="entry name" value="FERRIC ENTEROBACTIN TRANSPORT PROTEIN FEPE"/>
    <property type="match status" value="1"/>
</dbReference>
<evidence type="ECO:0000256" key="4">
    <source>
        <dbReference type="ARBA" id="ARBA00022692"/>
    </source>
</evidence>
<dbReference type="PANTHER" id="PTHR32309">
    <property type="entry name" value="TYROSINE-PROTEIN KINASE"/>
    <property type="match status" value="1"/>
</dbReference>
<keyword evidence="11" id="KW-1185">Reference proteome</keyword>
<evidence type="ECO:0000256" key="7">
    <source>
        <dbReference type="SAM" id="MobiDB-lite"/>
    </source>
</evidence>
<dbReference type="OrthoDB" id="2360475at2"/>
<evidence type="ECO:0000256" key="6">
    <source>
        <dbReference type="ARBA" id="ARBA00023136"/>
    </source>
</evidence>
<accession>A0A2P6MHV8</accession>
<dbReference type="RefSeq" id="WP_105958924.1">
    <property type="nucleotide sequence ID" value="NZ_PVNS01000006.1"/>
</dbReference>
<evidence type="ECO:0000256" key="3">
    <source>
        <dbReference type="ARBA" id="ARBA00022475"/>
    </source>
</evidence>
<comment type="subcellular location">
    <subcellularLocation>
        <location evidence="1">Cell membrane</location>
        <topology evidence="1">Multi-pass membrane protein</topology>
    </subcellularLocation>
</comment>
<evidence type="ECO:0000256" key="2">
    <source>
        <dbReference type="ARBA" id="ARBA00006683"/>
    </source>
</evidence>
<comment type="caution">
    <text evidence="10">The sequence shown here is derived from an EMBL/GenBank/DDBJ whole genome shotgun (WGS) entry which is preliminary data.</text>
</comment>
<keyword evidence="5 8" id="KW-1133">Transmembrane helix</keyword>
<keyword evidence="3" id="KW-1003">Cell membrane</keyword>
<comment type="similarity">
    <text evidence="2">Belongs to the CpsC/CapA family.</text>
</comment>
<evidence type="ECO:0000256" key="1">
    <source>
        <dbReference type="ARBA" id="ARBA00004651"/>
    </source>
</evidence>
<feature type="transmembrane region" description="Helical" evidence="8">
    <location>
        <begin position="20"/>
        <end position="40"/>
    </location>
</feature>
<gene>
    <name evidence="10" type="ORF">C6I21_07985</name>
</gene>
<sequence length="247" mass="26477">MEETISLQEIFSTIKKRLGLIILMIAGAIAAAGIISYLVLTPRYEASSQVLVSQAATGASILSSANPFESDSSYIDTYNVILQSPYILDQVEEAVGLEDTPSLTVSQEGESQVITIRLEGTNPAEVVETTNVTAEIFQEEIQTLLNIDNIHILTPASVDNSIEPISPNPELNMAIGAVVGAMAGVGLAFLLEFLNNTIRTEEDVDRTLGLPVLGAITVMDEEEDRVDDTPDNTAPPTQARERESVGS</sequence>
<dbReference type="Proteomes" id="UP000243650">
    <property type="component" value="Unassembled WGS sequence"/>
</dbReference>
<dbReference type="InterPro" id="IPR050445">
    <property type="entry name" value="Bact_polysacc_biosynth/exp"/>
</dbReference>
<dbReference type="AlphaFoldDB" id="A0A2P6MHV8"/>
<name>A0A2P6MHV8_ALKUR</name>
<evidence type="ECO:0000313" key="10">
    <source>
        <dbReference type="EMBL" id="PRO65828.1"/>
    </source>
</evidence>
<evidence type="ECO:0000256" key="5">
    <source>
        <dbReference type="ARBA" id="ARBA00022989"/>
    </source>
</evidence>
<dbReference type="GO" id="GO:0005886">
    <property type="term" value="C:plasma membrane"/>
    <property type="evidence" value="ECO:0007669"/>
    <property type="project" value="UniProtKB-SubCell"/>
</dbReference>
<keyword evidence="4 8" id="KW-0812">Transmembrane</keyword>
<reference evidence="10 11" key="1">
    <citation type="submission" date="2018-03" db="EMBL/GenBank/DDBJ databases">
        <title>Bacillus urumqiensis sp. nov., a moderately haloalkaliphilic bacterium isolated from a salt lake.</title>
        <authorList>
            <person name="Zhao B."/>
            <person name="Liao Z."/>
        </authorList>
    </citation>
    <scope>NUCLEOTIDE SEQUENCE [LARGE SCALE GENOMIC DNA]</scope>
    <source>
        <strain evidence="10 11">BZ-SZ-XJ18</strain>
    </source>
</reference>
<feature type="transmembrane region" description="Helical" evidence="8">
    <location>
        <begin position="171"/>
        <end position="191"/>
    </location>
</feature>
<feature type="compositionally biased region" description="Acidic residues" evidence="7">
    <location>
        <begin position="221"/>
        <end position="230"/>
    </location>
</feature>
<dbReference type="InterPro" id="IPR003856">
    <property type="entry name" value="LPS_length_determ_N"/>
</dbReference>
<proteinExistence type="inferred from homology"/>
<organism evidence="10 11">
    <name type="scientific">Alkalicoccus urumqiensis</name>
    <name type="common">Bacillus urumqiensis</name>
    <dbReference type="NCBI Taxonomy" id="1548213"/>
    <lineage>
        <taxon>Bacteria</taxon>
        <taxon>Bacillati</taxon>
        <taxon>Bacillota</taxon>
        <taxon>Bacilli</taxon>
        <taxon>Bacillales</taxon>
        <taxon>Bacillaceae</taxon>
        <taxon>Alkalicoccus</taxon>
    </lineage>
</organism>
<dbReference type="GO" id="GO:0004713">
    <property type="term" value="F:protein tyrosine kinase activity"/>
    <property type="evidence" value="ECO:0007669"/>
    <property type="project" value="TreeGrafter"/>
</dbReference>
<feature type="region of interest" description="Disordered" evidence="7">
    <location>
        <begin position="221"/>
        <end position="247"/>
    </location>
</feature>
<dbReference type="EMBL" id="PVNS01000006">
    <property type="protein sequence ID" value="PRO65828.1"/>
    <property type="molecule type" value="Genomic_DNA"/>
</dbReference>
<keyword evidence="6 8" id="KW-0472">Membrane</keyword>
<protein>
    <submittedName>
        <fullName evidence="10">Capsular biosynthesis protein</fullName>
    </submittedName>
</protein>
<evidence type="ECO:0000256" key="8">
    <source>
        <dbReference type="SAM" id="Phobius"/>
    </source>
</evidence>
<evidence type="ECO:0000259" key="9">
    <source>
        <dbReference type="Pfam" id="PF02706"/>
    </source>
</evidence>
<dbReference type="Pfam" id="PF02706">
    <property type="entry name" value="Wzz"/>
    <property type="match status" value="1"/>
</dbReference>